<evidence type="ECO:0000313" key="2">
    <source>
        <dbReference type="EMBL" id="PKC75070.1"/>
    </source>
</evidence>
<keyword evidence="1" id="KW-0472">Membrane</keyword>
<dbReference type="EMBL" id="LLXH01000032">
    <property type="protein sequence ID" value="PKC75070.1"/>
    <property type="molecule type" value="Genomic_DNA"/>
</dbReference>
<dbReference type="AlphaFoldDB" id="A0A2N0SHN0"/>
<dbReference type="VEuPathDB" id="FungiDB:RhiirFUN_024918"/>
<protein>
    <submittedName>
        <fullName evidence="2">Uncharacterized protein</fullName>
    </submittedName>
</protein>
<feature type="transmembrane region" description="Helical" evidence="1">
    <location>
        <begin position="92"/>
        <end position="113"/>
    </location>
</feature>
<reference evidence="2 3" key="1">
    <citation type="submission" date="2017-10" db="EMBL/GenBank/DDBJ databases">
        <title>Extensive intraspecific genome diversity in a model arbuscular mycorrhizal fungus.</title>
        <authorList>
            <person name="Chen E.C.H."/>
            <person name="Morin E."/>
            <person name="Baudet D."/>
            <person name="Noel J."/>
            <person name="Ndikumana S."/>
            <person name="Charron P."/>
            <person name="St-Onge C."/>
            <person name="Giorgi J."/>
            <person name="Grigoriev I.V."/>
            <person name="Roux C."/>
            <person name="Martin F.M."/>
            <person name="Corradi N."/>
        </authorList>
    </citation>
    <scope>NUCLEOTIDE SEQUENCE [LARGE SCALE GENOMIC DNA]</scope>
    <source>
        <strain evidence="2 3">A1</strain>
    </source>
</reference>
<gene>
    <name evidence="2" type="ORF">RhiirA1_436499</name>
</gene>
<keyword evidence="1" id="KW-0812">Transmembrane</keyword>
<evidence type="ECO:0000313" key="3">
    <source>
        <dbReference type="Proteomes" id="UP000232688"/>
    </source>
</evidence>
<reference evidence="2 3" key="2">
    <citation type="submission" date="2017-10" db="EMBL/GenBank/DDBJ databases">
        <title>Genome analyses suggest a sexual origin of heterokaryosis in a supposedly ancient asexual fungus.</title>
        <authorList>
            <person name="Corradi N."/>
            <person name="Sedzielewska K."/>
            <person name="Noel J."/>
            <person name="Charron P."/>
            <person name="Farinelli L."/>
            <person name="Marton T."/>
            <person name="Kruger M."/>
            <person name="Pelin A."/>
            <person name="Brachmann A."/>
            <person name="Corradi N."/>
        </authorList>
    </citation>
    <scope>NUCLEOTIDE SEQUENCE [LARGE SCALE GENOMIC DNA]</scope>
    <source>
        <strain evidence="2 3">A1</strain>
    </source>
</reference>
<accession>A0A2N0SHN0</accession>
<dbReference type="VEuPathDB" id="FungiDB:RhiirA1_436499"/>
<dbReference type="VEuPathDB" id="FungiDB:FUN_025520"/>
<comment type="caution">
    <text evidence="2">The sequence shown here is derived from an EMBL/GenBank/DDBJ whole genome shotgun (WGS) entry which is preliminary data.</text>
</comment>
<sequence>MAYNDKREIQSPNLILVLFIVIEVKWFNTRNELDLNITHEDAVNSKALKCKKYITLIGATFTNFTIELIDNDEIIMQNLKEFHNSQEESPSILNTGTITITAAAAVVVGYLICRTFSRRDD</sequence>
<organism evidence="2 3">
    <name type="scientific">Rhizophagus irregularis</name>
    <dbReference type="NCBI Taxonomy" id="588596"/>
    <lineage>
        <taxon>Eukaryota</taxon>
        <taxon>Fungi</taxon>
        <taxon>Fungi incertae sedis</taxon>
        <taxon>Mucoromycota</taxon>
        <taxon>Glomeromycotina</taxon>
        <taxon>Glomeromycetes</taxon>
        <taxon>Glomerales</taxon>
        <taxon>Glomeraceae</taxon>
        <taxon>Rhizophagus</taxon>
    </lineage>
</organism>
<evidence type="ECO:0000256" key="1">
    <source>
        <dbReference type="SAM" id="Phobius"/>
    </source>
</evidence>
<name>A0A2N0SHN0_9GLOM</name>
<dbReference type="Proteomes" id="UP000232688">
    <property type="component" value="Unassembled WGS sequence"/>
</dbReference>
<proteinExistence type="predicted"/>
<keyword evidence="1" id="KW-1133">Transmembrane helix</keyword>